<dbReference type="AlphaFoldDB" id="A0A291RF63"/>
<gene>
    <name evidence="2" type="ORF">CRH09_08485</name>
</gene>
<evidence type="ECO:0000259" key="1">
    <source>
        <dbReference type="Pfam" id="PF07993"/>
    </source>
</evidence>
<evidence type="ECO:0000313" key="3">
    <source>
        <dbReference type="Proteomes" id="UP000221961"/>
    </source>
</evidence>
<dbReference type="Proteomes" id="UP000221961">
    <property type="component" value="Chromosome"/>
</dbReference>
<dbReference type="GO" id="GO:0035336">
    <property type="term" value="P:long-chain fatty-acyl-CoA metabolic process"/>
    <property type="evidence" value="ECO:0007669"/>
    <property type="project" value="TreeGrafter"/>
</dbReference>
<reference evidence="2 3" key="1">
    <citation type="submission" date="2017-10" db="EMBL/GenBank/DDBJ databases">
        <title>Comparative genomics between pathogenic Norcardia.</title>
        <authorList>
            <person name="Zeng L."/>
        </authorList>
    </citation>
    <scope>NUCLEOTIDE SEQUENCE [LARGE SCALE GENOMIC DNA]</scope>
    <source>
        <strain evidence="2 3">NC_YFY_NT001</strain>
    </source>
</reference>
<sequence>MAVVRCRRVLHRNAIEPGHRSETLKVRTMTHEHHLLTGATGFLGTAFVLELLDRRDAIITCLVRPQSGASADSRVRTAVGRVARLFDRTDLLPHIDERCRGIAGDIAEPQCSTDPADLGRVDQVWHLAACLSFKPDQRKRLFELNIGGTEHAVALADRCRAPMFNYISTAYVAGTRNGLILEQPVPEDSDTHNWYERSKVHAEALVQRSGLPCTRIFRPSMVFGHSRTFATTSDGTVYGVSRAIGAACRELPDTVGAVLRTGSWQVVGRADSTLNLIPVDRVAAAAVEIASATTTSRIYHLTNVNNCRIGDLAGALADVFGIEEPEFADTRDDFTDVDRLIDTALGEYRPYAFGDKRFDVTNVRTTIGDGYLDYPISRSRLAAFLRWHTVNRATPRSEAPRG</sequence>
<dbReference type="SUPFAM" id="SSF51735">
    <property type="entry name" value="NAD(P)-binding Rossmann-fold domains"/>
    <property type="match status" value="1"/>
</dbReference>
<organism evidence="2 3">
    <name type="scientific">Nocardia terpenica</name>
    <dbReference type="NCBI Taxonomy" id="455432"/>
    <lineage>
        <taxon>Bacteria</taxon>
        <taxon>Bacillati</taxon>
        <taxon>Actinomycetota</taxon>
        <taxon>Actinomycetes</taxon>
        <taxon>Mycobacteriales</taxon>
        <taxon>Nocardiaceae</taxon>
        <taxon>Nocardia</taxon>
    </lineage>
</organism>
<name>A0A291RF63_9NOCA</name>
<evidence type="ECO:0000313" key="2">
    <source>
        <dbReference type="EMBL" id="ATL66231.1"/>
    </source>
</evidence>
<dbReference type="GO" id="GO:0080019">
    <property type="term" value="F:alcohol-forming very long-chain fatty acyl-CoA reductase activity"/>
    <property type="evidence" value="ECO:0007669"/>
    <property type="project" value="InterPro"/>
</dbReference>
<dbReference type="EMBL" id="CP023778">
    <property type="protein sequence ID" value="ATL66231.1"/>
    <property type="molecule type" value="Genomic_DNA"/>
</dbReference>
<dbReference type="InterPro" id="IPR013120">
    <property type="entry name" value="FAR_NAD-bd"/>
</dbReference>
<proteinExistence type="predicted"/>
<dbReference type="KEGG" id="ntp:CRH09_08485"/>
<dbReference type="InterPro" id="IPR026055">
    <property type="entry name" value="FAR"/>
</dbReference>
<protein>
    <recommendedName>
        <fullName evidence="1">Thioester reductase (TE) domain-containing protein</fullName>
    </recommendedName>
</protein>
<dbReference type="PANTHER" id="PTHR11011:SF45">
    <property type="entry name" value="FATTY ACYL-COA REDUCTASE CG8306-RELATED"/>
    <property type="match status" value="1"/>
</dbReference>
<dbReference type="PANTHER" id="PTHR11011">
    <property type="entry name" value="MALE STERILITY PROTEIN 2-RELATED"/>
    <property type="match status" value="1"/>
</dbReference>
<dbReference type="InterPro" id="IPR036291">
    <property type="entry name" value="NAD(P)-bd_dom_sf"/>
</dbReference>
<feature type="domain" description="Thioester reductase (TE)" evidence="1">
    <location>
        <begin position="36"/>
        <end position="285"/>
    </location>
</feature>
<dbReference type="Gene3D" id="3.40.50.720">
    <property type="entry name" value="NAD(P)-binding Rossmann-like Domain"/>
    <property type="match status" value="1"/>
</dbReference>
<dbReference type="Pfam" id="PF07993">
    <property type="entry name" value="NAD_binding_4"/>
    <property type="match status" value="1"/>
</dbReference>
<accession>A0A291RF63</accession>